<proteinExistence type="predicted"/>
<reference evidence="2" key="1">
    <citation type="submission" date="2020-06" db="EMBL/GenBank/DDBJ databases">
        <authorList>
            <person name="Dong N."/>
        </authorList>
    </citation>
    <scope>NUCLEOTIDE SEQUENCE</scope>
    <source>
        <strain evidence="2">210</strain>
    </source>
</reference>
<feature type="chain" id="PRO_5043723110" evidence="1">
    <location>
        <begin position="20"/>
        <end position="300"/>
    </location>
</feature>
<evidence type="ECO:0000256" key="1">
    <source>
        <dbReference type="SAM" id="SignalP"/>
    </source>
</evidence>
<reference evidence="2" key="2">
    <citation type="journal article" date="2022" name="Sci. Total Environ.">
        <title>Prevalence, transmission, and molecular epidemiology of tet(X)-positive bacteria among humans, animals, and environmental niches in China: An epidemiological, and genomic-based study.</title>
        <authorList>
            <person name="Dong N."/>
            <person name="Zeng Y."/>
            <person name="Cai C."/>
            <person name="Sun C."/>
            <person name="Lu J."/>
            <person name="Liu C."/>
            <person name="Zhou H."/>
            <person name="Sun Q."/>
            <person name="Shu L."/>
            <person name="Wang H."/>
            <person name="Wang Y."/>
            <person name="Wang S."/>
            <person name="Wu C."/>
            <person name="Chan E.W."/>
            <person name="Chen G."/>
            <person name="Shen Z."/>
            <person name="Chen S."/>
            <person name="Zhang R."/>
        </authorList>
    </citation>
    <scope>NUCLEOTIDE SEQUENCE</scope>
    <source>
        <strain evidence="2">210</strain>
    </source>
</reference>
<dbReference type="Proteomes" id="UP001173578">
    <property type="component" value="Unassembled WGS sequence"/>
</dbReference>
<dbReference type="AlphaFoldDB" id="A0AAW7DGF5"/>
<feature type="signal peptide" evidence="1">
    <location>
        <begin position="1"/>
        <end position="19"/>
    </location>
</feature>
<evidence type="ECO:0000313" key="3">
    <source>
        <dbReference type="Proteomes" id="UP001173578"/>
    </source>
</evidence>
<protein>
    <submittedName>
        <fullName evidence="2">Uncharacterized protein</fullName>
    </submittedName>
</protein>
<dbReference type="RefSeq" id="WP_286485020.1">
    <property type="nucleotide sequence ID" value="NZ_JACALR010000001.1"/>
</dbReference>
<dbReference type="EMBL" id="JACALR010000001">
    <property type="protein sequence ID" value="MDM1550274.1"/>
    <property type="molecule type" value="Genomic_DNA"/>
</dbReference>
<evidence type="ECO:0000313" key="2">
    <source>
        <dbReference type="EMBL" id="MDM1550274.1"/>
    </source>
</evidence>
<keyword evidence="1" id="KW-0732">Signal</keyword>
<name>A0AAW7DGF5_9FLAO</name>
<gene>
    <name evidence="2" type="ORF">HX095_03535</name>
</gene>
<sequence>MKKISLTLGLIVANVFSYAQVGINTSTPDPSAILEMKDSNKGLLIPRVKLTGKSDLTTISNPANGLLVYNLTDGNNNTTTTTSDDVYANNFYYYSASTTSWNLLINQSKLEESVDKLGVPKLLLIASFISKSVSNNNTDYLSAALGTTTNNIRQMYFKNKVYEKVVNSYDVSNSTFTAPYNGYYQIEANTLLKSNQAQPTSNFVRLGISKPFTGVEPSTYLNNTFAFLNQPLNPVVTVDDPLSVHVTGVIYMNKNEKIMVLSRYITPGTSGNSYSADIETPYGINRNDSNTLTITYFPTL</sequence>
<comment type="caution">
    <text evidence="2">The sequence shown here is derived from an EMBL/GenBank/DDBJ whole genome shotgun (WGS) entry which is preliminary data.</text>
</comment>
<organism evidence="2 3">
    <name type="scientific">Empedobacter falsenii</name>
    <dbReference type="NCBI Taxonomy" id="343874"/>
    <lineage>
        <taxon>Bacteria</taxon>
        <taxon>Pseudomonadati</taxon>
        <taxon>Bacteroidota</taxon>
        <taxon>Flavobacteriia</taxon>
        <taxon>Flavobacteriales</taxon>
        <taxon>Weeksellaceae</taxon>
        <taxon>Empedobacter</taxon>
    </lineage>
</organism>
<accession>A0AAW7DGF5</accession>